<dbReference type="InterPro" id="IPR014711">
    <property type="entry name" value="TopoI_cat_a-hlx-sub_euk"/>
</dbReference>
<dbReference type="InterPro" id="IPR001631">
    <property type="entry name" value="TopoI"/>
</dbReference>
<evidence type="ECO:0000256" key="5">
    <source>
        <dbReference type="ARBA" id="ARBA00023125"/>
    </source>
</evidence>
<evidence type="ECO:0000256" key="7">
    <source>
        <dbReference type="SAM" id="MobiDB-lite"/>
    </source>
</evidence>
<evidence type="ECO:0000256" key="6">
    <source>
        <dbReference type="ARBA" id="ARBA00023235"/>
    </source>
</evidence>
<dbReference type="AlphaFoldDB" id="A0A1T5KR48"/>
<dbReference type="Pfam" id="PF21338">
    <property type="entry name" value="Top1B_N_bact"/>
    <property type="match status" value="1"/>
</dbReference>
<dbReference type="EC" id="5.6.2.1" evidence="3"/>
<dbReference type="GO" id="GO:0003917">
    <property type="term" value="F:DNA topoisomerase type I (single strand cut, ATP-independent) activity"/>
    <property type="evidence" value="ECO:0007669"/>
    <property type="project" value="UniProtKB-EC"/>
</dbReference>
<reference evidence="10 11" key="1">
    <citation type="submission" date="2017-02" db="EMBL/GenBank/DDBJ databases">
        <authorList>
            <person name="Peterson S.W."/>
        </authorList>
    </citation>
    <scope>NUCLEOTIDE SEQUENCE [LARGE SCALE GENOMIC DNA]</scope>
    <source>
        <strain evidence="10 11">P15</strain>
    </source>
</reference>
<dbReference type="SUPFAM" id="SSF56349">
    <property type="entry name" value="DNA breaking-rejoining enzymes"/>
    <property type="match status" value="1"/>
</dbReference>
<proteinExistence type="inferred from homology"/>
<keyword evidence="5" id="KW-0238">DNA-binding</keyword>
<dbReference type="InterPro" id="IPR049331">
    <property type="entry name" value="Top1B_N_bact"/>
</dbReference>
<evidence type="ECO:0000256" key="2">
    <source>
        <dbReference type="ARBA" id="ARBA00006645"/>
    </source>
</evidence>
<dbReference type="Gene3D" id="1.10.132.120">
    <property type="match status" value="1"/>
</dbReference>
<dbReference type="InterPro" id="IPR011010">
    <property type="entry name" value="DNA_brk_join_enz"/>
</dbReference>
<accession>A0A1T5KR48</accession>
<feature type="region of interest" description="Disordered" evidence="7">
    <location>
        <begin position="348"/>
        <end position="372"/>
    </location>
</feature>
<keyword evidence="11" id="KW-1185">Reference proteome</keyword>
<dbReference type="SUPFAM" id="SSF55869">
    <property type="entry name" value="DNA topoisomerase I domain"/>
    <property type="match status" value="1"/>
</dbReference>
<keyword evidence="6 10" id="KW-0413">Isomerase</keyword>
<dbReference type="EMBL" id="FUZV01000001">
    <property type="protein sequence ID" value="SKC65955.1"/>
    <property type="molecule type" value="Genomic_DNA"/>
</dbReference>
<comment type="catalytic activity">
    <reaction evidence="1">
        <text>ATP-independent breakage of single-stranded DNA, followed by passage and rejoining.</text>
        <dbReference type="EC" id="5.6.2.1"/>
    </reaction>
</comment>
<gene>
    <name evidence="10" type="ORF">SAMN06296058_1908</name>
</gene>
<protein>
    <recommendedName>
        <fullName evidence="3">DNA topoisomerase</fullName>
        <ecNumber evidence="3">5.6.2.1</ecNumber>
    </recommendedName>
</protein>
<feature type="compositionally biased region" description="Basic residues" evidence="7">
    <location>
        <begin position="348"/>
        <end position="358"/>
    </location>
</feature>
<dbReference type="STRING" id="428993.SAMN06296058_1908"/>
<dbReference type="Gene3D" id="3.90.15.10">
    <property type="entry name" value="Topoisomerase I, Chain A, domain 3"/>
    <property type="match status" value="1"/>
</dbReference>
<dbReference type="PRINTS" id="PR00416">
    <property type="entry name" value="EUTPISMRASEI"/>
</dbReference>
<evidence type="ECO:0000256" key="3">
    <source>
        <dbReference type="ARBA" id="ARBA00012891"/>
    </source>
</evidence>
<dbReference type="Gene3D" id="3.30.66.10">
    <property type="entry name" value="DNA topoisomerase I domain"/>
    <property type="match status" value="1"/>
</dbReference>
<dbReference type="GO" id="GO:0006265">
    <property type="term" value="P:DNA topological change"/>
    <property type="evidence" value="ECO:0007669"/>
    <property type="project" value="InterPro"/>
</dbReference>
<feature type="domain" description="DNA topoisomerase IB N-terminal" evidence="9">
    <location>
        <begin position="41"/>
        <end position="89"/>
    </location>
</feature>
<evidence type="ECO:0000259" key="9">
    <source>
        <dbReference type="Pfam" id="PF21338"/>
    </source>
</evidence>
<dbReference type="InterPro" id="IPR013500">
    <property type="entry name" value="TopoI_cat_euk"/>
</dbReference>
<comment type="similarity">
    <text evidence="2">Belongs to the type IB topoisomerase family.</text>
</comment>
<dbReference type="Pfam" id="PF01028">
    <property type="entry name" value="Topoisom_I"/>
    <property type="match status" value="1"/>
</dbReference>
<dbReference type="GO" id="GO:0003677">
    <property type="term" value="F:DNA binding"/>
    <property type="evidence" value="ECO:0007669"/>
    <property type="project" value="UniProtKB-KW"/>
</dbReference>
<dbReference type="InterPro" id="IPR035447">
    <property type="entry name" value="DNA_topo_I_N_sf"/>
</dbReference>
<name>A0A1T5KR48_9GAMM</name>
<dbReference type="Proteomes" id="UP000190341">
    <property type="component" value="Unassembled WGS sequence"/>
</dbReference>
<evidence type="ECO:0000256" key="4">
    <source>
        <dbReference type="ARBA" id="ARBA00023029"/>
    </source>
</evidence>
<evidence type="ECO:0000256" key="1">
    <source>
        <dbReference type="ARBA" id="ARBA00000213"/>
    </source>
</evidence>
<sequence>MSSSRQEDKDMPMAEQEARAAGLVYVSDADPGIQRRRAGRGFAYRDAAGQVVRDRDTLARIRALAIPPAYTDVWICARPRGHLQATGRDARRRKQYRYHAQWTQLRGDGKFGRIVAFGRALPRLRRRLRADLALPGFPRDKVLAIVVALMATTLVRIGSAEYARSNRSFGLTTLRNRHAEFVSGGRVRLHFRGKGGQEHDIEVDDQRLVKLVRACQQLPGQALFQYRDDEGALCPVDSGEVNDYLRAAMGEDFTAKDFRTWGGTLAAFQQLAATPLPERLSQRAIAQVQKAVACEAAEVLGNTPAVCRKSYIDPAVFDGWQSGQLQRDAEGARGARQWEAAALRFLTRAHRPAAKKSATKPSASARTKSRQP</sequence>
<dbReference type="PROSITE" id="PS52038">
    <property type="entry name" value="TOPO_IB_2"/>
    <property type="match status" value="1"/>
</dbReference>
<organism evidence="10 11">
    <name type="scientific">Pseudoxanthomonas indica</name>
    <dbReference type="NCBI Taxonomy" id="428993"/>
    <lineage>
        <taxon>Bacteria</taxon>
        <taxon>Pseudomonadati</taxon>
        <taxon>Pseudomonadota</taxon>
        <taxon>Gammaproteobacteria</taxon>
        <taxon>Lysobacterales</taxon>
        <taxon>Lysobacteraceae</taxon>
        <taxon>Pseudoxanthomonas</taxon>
    </lineage>
</organism>
<evidence type="ECO:0000259" key="8">
    <source>
        <dbReference type="Pfam" id="PF01028"/>
    </source>
</evidence>
<dbReference type="RefSeq" id="WP_229730896.1">
    <property type="nucleotide sequence ID" value="NZ_BMCL01000002.1"/>
</dbReference>
<feature type="domain" description="DNA topoisomerase I catalytic core eukaryotic-type" evidence="8">
    <location>
        <begin position="105"/>
        <end position="310"/>
    </location>
</feature>
<evidence type="ECO:0000313" key="10">
    <source>
        <dbReference type="EMBL" id="SKC65955.1"/>
    </source>
</evidence>
<evidence type="ECO:0000313" key="11">
    <source>
        <dbReference type="Proteomes" id="UP000190341"/>
    </source>
</evidence>
<keyword evidence="4" id="KW-0799">Topoisomerase</keyword>